<dbReference type="CDD" id="cd00180">
    <property type="entry name" value="PKc"/>
    <property type="match status" value="1"/>
</dbReference>
<protein>
    <submittedName>
        <fullName evidence="3">Pkinase domain-containing protein</fullName>
    </submittedName>
</protein>
<evidence type="ECO:0000313" key="4">
    <source>
        <dbReference type="Proteomes" id="UP000011668"/>
    </source>
</evidence>
<comment type="caution">
    <text evidence="3">The sequence shown here is derived from an EMBL/GenBank/DDBJ whole genome shotgun (WGS) entry which is preliminary data.</text>
</comment>
<sequence>MVNSPLELFRVVLPRIPSETAGYDNKRPDKLTKGIWNSGAFPYSHPLSIQSPRTGMSGCKHSLSQPFTIFSSCEFDTIDKVITRGAHADLVCGTLKVVRPRKRISIENELAIWRLLCAHPHIASFIGIAPIDNYHPKYFSQGPVSDYYVHGDLNMYLYKVDPDVNNHEMRFLLLLGVIRGLAYIHSQSIVHGDLKAGNVLIDGEGHAARICDFGSSRIECGCYSGPQTQEGTLAWDSPELWYDPLTEGEGDEEDDDDDDDVEEKVRQRTQMSDVWAFGCVALEVQMGMAPWDPEREGNLRKMCARQYNAGTGHPVQESALELHCHPIASKVWSMIQDCWEADPSRRPESSKLMTLCELLALQLKTM</sequence>
<dbReference type="SMART" id="SM00220">
    <property type="entry name" value="S_TKc"/>
    <property type="match status" value="1"/>
</dbReference>
<proteinExistence type="predicted"/>
<keyword evidence="4" id="KW-1185">Reference proteome</keyword>
<feature type="region of interest" description="Disordered" evidence="1">
    <location>
        <begin position="244"/>
        <end position="266"/>
    </location>
</feature>
<feature type="compositionally biased region" description="Acidic residues" evidence="1">
    <location>
        <begin position="246"/>
        <end position="262"/>
    </location>
</feature>
<dbReference type="PANTHER" id="PTHR44329:SF261">
    <property type="entry name" value="ZINC FINGER CONTAINING PROTEIN KINASE-RELATED"/>
    <property type="match status" value="1"/>
</dbReference>
<evidence type="ECO:0000259" key="2">
    <source>
        <dbReference type="PROSITE" id="PS50011"/>
    </source>
</evidence>
<dbReference type="OrthoDB" id="346907at2759"/>
<dbReference type="PROSITE" id="PS00108">
    <property type="entry name" value="PROTEIN_KINASE_ST"/>
    <property type="match status" value="1"/>
</dbReference>
<dbReference type="GO" id="GO:0005524">
    <property type="term" value="F:ATP binding"/>
    <property type="evidence" value="ECO:0007669"/>
    <property type="project" value="InterPro"/>
</dbReference>
<dbReference type="InterPro" id="IPR051681">
    <property type="entry name" value="Ser/Thr_Kinases-Pseudokinases"/>
</dbReference>
<dbReference type="PANTHER" id="PTHR44329">
    <property type="entry name" value="SERINE/THREONINE-PROTEIN KINASE TNNI3K-RELATED"/>
    <property type="match status" value="1"/>
</dbReference>
<dbReference type="HOGENOM" id="CLU_000288_7_18_1"/>
<accession>L8WRA5</accession>
<dbReference type="InterPro" id="IPR008271">
    <property type="entry name" value="Ser/Thr_kinase_AS"/>
</dbReference>
<feature type="domain" description="Protein kinase" evidence="2">
    <location>
        <begin position="64"/>
        <end position="359"/>
    </location>
</feature>
<gene>
    <name evidence="3" type="ORF">AG1IA_06703</name>
</gene>
<dbReference type="STRING" id="983506.L8WRA5"/>
<dbReference type="Pfam" id="PF00069">
    <property type="entry name" value="Pkinase"/>
    <property type="match status" value="1"/>
</dbReference>
<name>L8WRA5_THACA</name>
<evidence type="ECO:0000313" key="3">
    <source>
        <dbReference type="EMBL" id="ELU39268.1"/>
    </source>
</evidence>
<organism evidence="3 4">
    <name type="scientific">Thanatephorus cucumeris (strain AG1-IA)</name>
    <name type="common">Rice sheath blight fungus</name>
    <name type="synonym">Rhizoctonia solani</name>
    <dbReference type="NCBI Taxonomy" id="983506"/>
    <lineage>
        <taxon>Eukaryota</taxon>
        <taxon>Fungi</taxon>
        <taxon>Dikarya</taxon>
        <taxon>Basidiomycota</taxon>
        <taxon>Agaricomycotina</taxon>
        <taxon>Agaricomycetes</taxon>
        <taxon>Cantharellales</taxon>
        <taxon>Ceratobasidiaceae</taxon>
        <taxon>Rhizoctonia</taxon>
        <taxon>Rhizoctonia solani AG-1</taxon>
    </lineage>
</organism>
<reference evidence="3 4" key="1">
    <citation type="journal article" date="2013" name="Nat. Commun.">
        <title>The evolution and pathogenic mechanisms of the rice sheath blight pathogen.</title>
        <authorList>
            <person name="Zheng A."/>
            <person name="Lin R."/>
            <person name="Xu L."/>
            <person name="Qin P."/>
            <person name="Tang C."/>
            <person name="Ai P."/>
            <person name="Zhang D."/>
            <person name="Liu Y."/>
            <person name="Sun Z."/>
            <person name="Feng H."/>
            <person name="Wang Y."/>
            <person name="Chen Y."/>
            <person name="Liang X."/>
            <person name="Fu R."/>
            <person name="Li Q."/>
            <person name="Zhang J."/>
            <person name="Yu X."/>
            <person name="Xie Z."/>
            <person name="Ding L."/>
            <person name="Guan P."/>
            <person name="Tang J."/>
            <person name="Liang Y."/>
            <person name="Wang S."/>
            <person name="Deng Q."/>
            <person name="Li S."/>
            <person name="Zhu J."/>
            <person name="Wang L."/>
            <person name="Liu H."/>
            <person name="Li P."/>
        </authorList>
    </citation>
    <scope>NUCLEOTIDE SEQUENCE [LARGE SCALE GENOMIC DNA]</scope>
    <source>
        <strain evidence="4">AG-1 IA</strain>
    </source>
</reference>
<evidence type="ECO:0000256" key="1">
    <source>
        <dbReference type="SAM" id="MobiDB-lite"/>
    </source>
</evidence>
<dbReference type="AlphaFoldDB" id="L8WRA5"/>
<keyword evidence="3" id="KW-0808">Transferase</keyword>
<dbReference type="EMBL" id="AFRT01001846">
    <property type="protein sequence ID" value="ELU39268.1"/>
    <property type="molecule type" value="Genomic_DNA"/>
</dbReference>
<dbReference type="InterPro" id="IPR011009">
    <property type="entry name" value="Kinase-like_dom_sf"/>
</dbReference>
<dbReference type="PROSITE" id="PS50011">
    <property type="entry name" value="PROTEIN_KINASE_DOM"/>
    <property type="match status" value="1"/>
</dbReference>
<dbReference type="GO" id="GO:0004674">
    <property type="term" value="F:protein serine/threonine kinase activity"/>
    <property type="evidence" value="ECO:0007669"/>
    <property type="project" value="TreeGrafter"/>
</dbReference>
<dbReference type="Proteomes" id="UP000011668">
    <property type="component" value="Unassembled WGS sequence"/>
</dbReference>
<dbReference type="Gene3D" id="1.10.510.10">
    <property type="entry name" value="Transferase(Phosphotransferase) domain 1"/>
    <property type="match status" value="1"/>
</dbReference>
<dbReference type="InterPro" id="IPR000719">
    <property type="entry name" value="Prot_kinase_dom"/>
</dbReference>
<keyword evidence="3" id="KW-0418">Kinase</keyword>
<dbReference type="SUPFAM" id="SSF56112">
    <property type="entry name" value="Protein kinase-like (PK-like)"/>
    <property type="match status" value="1"/>
</dbReference>